<evidence type="ECO:0000256" key="1">
    <source>
        <dbReference type="SAM" id="MobiDB-lite"/>
    </source>
</evidence>
<keyword evidence="3" id="KW-1185">Reference proteome</keyword>
<dbReference type="AlphaFoldDB" id="K2MMT8"/>
<comment type="caution">
    <text evidence="2">The sequence shown here is derived from an EMBL/GenBank/DDBJ whole genome shotgun (WGS) entry which is preliminary data.</text>
</comment>
<feature type="compositionally biased region" description="Polar residues" evidence="1">
    <location>
        <begin position="91"/>
        <end position="101"/>
    </location>
</feature>
<dbReference type="Proteomes" id="UP000007350">
    <property type="component" value="Unassembled WGS sequence"/>
</dbReference>
<evidence type="ECO:0000313" key="3">
    <source>
        <dbReference type="Proteomes" id="UP000007350"/>
    </source>
</evidence>
<feature type="region of interest" description="Disordered" evidence="1">
    <location>
        <begin position="1"/>
        <end position="38"/>
    </location>
</feature>
<evidence type="ECO:0000313" key="2">
    <source>
        <dbReference type="EMBL" id="EKF26989.1"/>
    </source>
</evidence>
<protein>
    <submittedName>
        <fullName evidence="2">Mucin-associated surface protein (MASP), putative</fullName>
    </submittedName>
</protein>
<organism evidence="2 3">
    <name type="scientific">Trypanosoma cruzi marinkellei</name>
    <dbReference type="NCBI Taxonomy" id="85056"/>
    <lineage>
        <taxon>Eukaryota</taxon>
        <taxon>Discoba</taxon>
        <taxon>Euglenozoa</taxon>
        <taxon>Kinetoplastea</taxon>
        <taxon>Metakinetoplastina</taxon>
        <taxon>Trypanosomatida</taxon>
        <taxon>Trypanosomatidae</taxon>
        <taxon>Trypanosoma</taxon>
        <taxon>Schizotrypanum</taxon>
    </lineage>
</organism>
<dbReference type="EMBL" id="AHKC01019520">
    <property type="protein sequence ID" value="EKF26989.1"/>
    <property type="molecule type" value="Genomic_DNA"/>
</dbReference>
<name>K2MMT8_TRYCR</name>
<feature type="region of interest" description="Disordered" evidence="1">
    <location>
        <begin position="120"/>
        <end position="189"/>
    </location>
</feature>
<reference evidence="2 3" key="1">
    <citation type="journal article" date="2012" name="BMC Genomics">
        <title>Comparative genomic analysis of human infective Trypanosoma cruzi lineages with the bat-restricted subspecies T. cruzi marinkellei.</title>
        <authorList>
            <person name="Franzen O."/>
            <person name="Talavera-Lopez C."/>
            <person name="Ochaya S."/>
            <person name="Butler C.E."/>
            <person name="Messenger L.A."/>
            <person name="Lewis M.D."/>
            <person name="Llewellyn M.S."/>
            <person name="Marinkelle C.J."/>
            <person name="Tyler K.M."/>
            <person name="Miles M.A."/>
            <person name="Andersson B."/>
        </authorList>
    </citation>
    <scope>NUCLEOTIDE SEQUENCE [LARGE SCALE GENOMIC DNA]</scope>
    <source>
        <strain evidence="2 3">B7</strain>
    </source>
</reference>
<dbReference type="OrthoDB" id="10396807at2759"/>
<gene>
    <name evidence="2" type="ORF">MOQ_009299</name>
</gene>
<feature type="region of interest" description="Disordered" evidence="1">
    <location>
        <begin position="52"/>
        <end position="101"/>
    </location>
</feature>
<feature type="compositionally biased region" description="Polar residues" evidence="1">
    <location>
        <begin position="130"/>
        <end position="151"/>
    </location>
</feature>
<feature type="non-terminal residue" evidence="2">
    <location>
        <position position="1"/>
    </location>
</feature>
<sequence length="218" mass="22286">SDSAGNAQGKLGSGQQETLQSSSPPRGYPPATGQAAALTAAENTKNTQLEAAKGNIHSDQTLPTEDTLPATKLSDDTTSIRQAETIPISPPDSNFSATLRGTTDHPIQTAQVESITAKTHNNAAPHDNNSRTQISKVASSNSTGGTAQTAVKTEVETTPDGTKHAASDSNESTKEPDNTTNKTNIATLTDGDGSTAVSHTTSPLLLLLLAFAAAVVAA</sequence>
<proteinExistence type="predicted"/>
<feature type="compositionally biased region" description="Polar residues" evidence="1">
    <location>
        <begin position="178"/>
        <end position="187"/>
    </location>
</feature>
<feature type="compositionally biased region" description="Basic and acidic residues" evidence="1">
    <location>
        <begin position="161"/>
        <end position="177"/>
    </location>
</feature>
<feature type="compositionally biased region" description="Polar residues" evidence="1">
    <location>
        <begin position="13"/>
        <end position="24"/>
    </location>
</feature>
<accession>K2MMT8</accession>